<dbReference type="SUPFAM" id="SSF55347">
    <property type="entry name" value="Glyceraldehyde-3-phosphate dehydrogenase-like, C-terminal domain"/>
    <property type="match status" value="1"/>
</dbReference>
<dbReference type="OrthoDB" id="9815825at2"/>
<dbReference type="InterPro" id="IPR055170">
    <property type="entry name" value="GFO_IDH_MocA-like_dom"/>
</dbReference>
<dbReference type="AlphaFoldDB" id="A0A0C2SBA6"/>
<gene>
    <name evidence="4" type="ORF">KP77_07610</name>
</gene>
<feature type="domain" description="GFO/IDH/MocA-like oxidoreductase" evidence="3">
    <location>
        <begin position="133"/>
        <end position="252"/>
    </location>
</feature>
<dbReference type="Pfam" id="PF22725">
    <property type="entry name" value="GFO_IDH_MocA_C3"/>
    <property type="match status" value="1"/>
</dbReference>
<dbReference type="Proteomes" id="UP000031950">
    <property type="component" value="Unassembled WGS sequence"/>
</dbReference>
<evidence type="ECO:0000259" key="3">
    <source>
        <dbReference type="Pfam" id="PF22725"/>
    </source>
</evidence>
<name>A0A0C2SBA6_9BACL</name>
<proteinExistence type="predicted"/>
<comment type="caution">
    <text evidence="4">The sequence shown here is derived from an EMBL/GenBank/DDBJ whole genome shotgun (WGS) entry which is preliminary data.</text>
</comment>
<protein>
    <submittedName>
        <fullName evidence="4">NADH-dependent dehydrogenase</fullName>
    </submittedName>
</protein>
<evidence type="ECO:0000313" key="4">
    <source>
        <dbReference type="EMBL" id="KIL51249.1"/>
    </source>
</evidence>
<organism evidence="4 5">
    <name type="scientific">Jeotgalibacillus alimentarius</name>
    <dbReference type="NCBI Taxonomy" id="135826"/>
    <lineage>
        <taxon>Bacteria</taxon>
        <taxon>Bacillati</taxon>
        <taxon>Bacillota</taxon>
        <taxon>Bacilli</taxon>
        <taxon>Bacillales</taxon>
        <taxon>Caryophanaceae</taxon>
        <taxon>Jeotgalibacillus</taxon>
    </lineage>
</organism>
<dbReference type="InterPro" id="IPR050463">
    <property type="entry name" value="Gfo/Idh/MocA_oxidrdct_glycsds"/>
</dbReference>
<sequence length="318" mass="35498">MINVAMLSRWHVHADDYIKEALNHPEINVTAIWDEDRVRGEKWASEQGIPFTENLEDVLSDPDIHAVIVDTPTVMHRDVIIKAAQHGKHIFSEKVLGLTEQECEDMFAAVDVAGVHLMLSLPRLSADYYVYGQQLADEGKLGKVSAIRCRVAHNGAVPGENGQGWLPPHFLKKDGTAGGSLIDLGAHPIYLANRLCGEPVEVKAMFQHVYGHEVDDQSAVLVKYEGGQVAVLETGFVTSGLFQLEIHGSEGVYLVEDRHARYKNAETDGKWIEAELPENLPSAMSQWVRQIEEGQVPFITRQDMRRLTKVNELAYQQS</sequence>
<keyword evidence="1" id="KW-0560">Oxidoreductase</keyword>
<keyword evidence="5" id="KW-1185">Reference proteome</keyword>
<dbReference type="GO" id="GO:0000166">
    <property type="term" value="F:nucleotide binding"/>
    <property type="evidence" value="ECO:0007669"/>
    <property type="project" value="InterPro"/>
</dbReference>
<dbReference type="PANTHER" id="PTHR43818">
    <property type="entry name" value="BCDNA.GH03377"/>
    <property type="match status" value="1"/>
</dbReference>
<dbReference type="STRING" id="135826.KP77_07610"/>
<dbReference type="RefSeq" id="WP_041121426.1">
    <property type="nucleotide sequence ID" value="NZ_JXRQ01000015.1"/>
</dbReference>
<dbReference type="InterPro" id="IPR000683">
    <property type="entry name" value="Gfo/Idh/MocA-like_OxRdtase_N"/>
</dbReference>
<dbReference type="Pfam" id="PF01408">
    <property type="entry name" value="GFO_IDH_MocA"/>
    <property type="match status" value="1"/>
</dbReference>
<dbReference type="InterPro" id="IPR036291">
    <property type="entry name" value="NAD(P)-bd_dom_sf"/>
</dbReference>
<accession>A0A0C2SBA6</accession>
<dbReference type="Gene3D" id="3.30.360.10">
    <property type="entry name" value="Dihydrodipicolinate Reductase, domain 2"/>
    <property type="match status" value="1"/>
</dbReference>
<dbReference type="PANTHER" id="PTHR43818:SF11">
    <property type="entry name" value="BCDNA.GH03377"/>
    <property type="match status" value="1"/>
</dbReference>
<dbReference type="Gene3D" id="3.40.50.720">
    <property type="entry name" value="NAD(P)-binding Rossmann-like Domain"/>
    <property type="match status" value="1"/>
</dbReference>
<dbReference type="GO" id="GO:0016491">
    <property type="term" value="F:oxidoreductase activity"/>
    <property type="evidence" value="ECO:0007669"/>
    <property type="project" value="UniProtKB-KW"/>
</dbReference>
<dbReference type="PATRIC" id="fig|135826.4.peg.755"/>
<dbReference type="EMBL" id="JXRQ01000015">
    <property type="protein sequence ID" value="KIL51249.1"/>
    <property type="molecule type" value="Genomic_DNA"/>
</dbReference>
<evidence type="ECO:0000256" key="1">
    <source>
        <dbReference type="ARBA" id="ARBA00023002"/>
    </source>
</evidence>
<evidence type="ECO:0000259" key="2">
    <source>
        <dbReference type="Pfam" id="PF01408"/>
    </source>
</evidence>
<reference evidence="4 5" key="1">
    <citation type="submission" date="2015-01" db="EMBL/GenBank/DDBJ databases">
        <title>Genome sequence of Jeotgalibacillus alimentarius.</title>
        <authorList>
            <person name="Goh K.M."/>
            <person name="Chan K.-G."/>
            <person name="Yaakop A.S."/>
            <person name="Ee R."/>
            <person name="Gan H.M."/>
            <person name="Chan C.S."/>
        </authorList>
    </citation>
    <scope>NUCLEOTIDE SEQUENCE [LARGE SCALE GENOMIC DNA]</scope>
    <source>
        <strain evidence="4 5">YKJ-13</strain>
    </source>
</reference>
<dbReference type="SUPFAM" id="SSF51735">
    <property type="entry name" value="NAD(P)-binding Rossmann-fold domains"/>
    <property type="match status" value="1"/>
</dbReference>
<feature type="domain" description="Gfo/Idh/MocA-like oxidoreductase N-terminal" evidence="2">
    <location>
        <begin position="15"/>
        <end position="118"/>
    </location>
</feature>
<evidence type="ECO:0000313" key="5">
    <source>
        <dbReference type="Proteomes" id="UP000031950"/>
    </source>
</evidence>